<protein>
    <submittedName>
        <fullName evidence="3">Na(+)-translocating NADH-quinone reductase subunit A</fullName>
    </submittedName>
</protein>
<dbReference type="PANTHER" id="PTHR37839">
    <property type="entry name" value="NA(+)-TRANSLOCATING NADH-QUINONE REDUCTASE SUBUNIT A"/>
    <property type="match status" value="1"/>
</dbReference>
<dbReference type="Proteomes" id="UP000008850">
    <property type="component" value="Chromosome"/>
</dbReference>
<dbReference type="eggNOG" id="COG1726">
    <property type="taxonomic scope" value="Bacteria"/>
</dbReference>
<dbReference type="InterPro" id="IPR056148">
    <property type="entry name" value="NQRA_2nd"/>
</dbReference>
<feature type="domain" description="NqrA second alpha/beta" evidence="2">
    <location>
        <begin position="34"/>
        <end position="160"/>
    </location>
</feature>
<dbReference type="PATRIC" id="fig|1082931.4.peg.2585"/>
<dbReference type="Pfam" id="PF24836">
    <property type="entry name" value="NQRA_2nd"/>
    <property type="match status" value="1"/>
</dbReference>
<dbReference type="STRING" id="1082931.KKY_2617"/>
<keyword evidence="4" id="KW-1185">Reference proteome</keyword>
<dbReference type="EMBL" id="CP003075">
    <property type="protein sequence ID" value="AEQ52625.1"/>
    <property type="molecule type" value="Genomic_DNA"/>
</dbReference>
<accession>G4RBE9</accession>
<feature type="region of interest" description="Disordered" evidence="1">
    <location>
        <begin position="198"/>
        <end position="217"/>
    </location>
</feature>
<evidence type="ECO:0000313" key="3">
    <source>
        <dbReference type="EMBL" id="AEQ52625.1"/>
    </source>
</evidence>
<dbReference type="PANTHER" id="PTHR37839:SF1">
    <property type="entry name" value="NA(+)-TRANSLOCATING NADH-QUINONE REDUCTASE SUBUNIT A"/>
    <property type="match status" value="1"/>
</dbReference>
<evidence type="ECO:0000256" key="1">
    <source>
        <dbReference type="SAM" id="MobiDB-lite"/>
    </source>
</evidence>
<feature type="region of interest" description="Disordered" evidence="1">
    <location>
        <begin position="171"/>
        <end position="190"/>
    </location>
</feature>
<evidence type="ECO:0000313" key="4">
    <source>
        <dbReference type="Proteomes" id="UP000008850"/>
    </source>
</evidence>
<evidence type="ECO:0000259" key="2">
    <source>
        <dbReference type="Pfam" id="PF24836"/>
    </source>
</evidence>
<dbReference type="GO" id="GO:0016655">
    <property type="term" value="F:oxidoreductase activity, acting on NAD(P)H, quinone or similar compound as acceptor"/>
    <property type="evidence" value="ECO:0007669"/>
    <property type="project" value="InterPro"/>
</dbReference>
<dbReference type="GO" id="GO:0006814">
    <property type="term" value="P:sodium ion transport"/>
    <property type="evidence" value="ECO:0007669"/>
    <property type="project" value="InterPro"/>
</dbReference>
<sequence length="217" mass="23656">MNDRFAETLDQKQAIAADGTMDKEKFDISGAGTRDGLRALLLAAGQWPAIRSRPFERIADPGATPIAIFVTAIDTAPHAPDPVPIIEARHDDFTRGLDAVALLADCPVYLCQPDVAPFAEGSGRRKTVRFAGAHPAGLVGTHIARLCVPGDGEAVWHIGTAHGLQARHGRSQNLATAERRKSVANGRRRHQIRRRRCRNDNARSTRRLIGPVTQFRP</sequence>
<reference evidence="3 4" key="1">
    <citation type="journal article" date="2012" name="J. Bacteriol.">
        <title>Complete genome sequence of Pelagibacterium halotolerans B2T.</title>
        <authorList>
            <person name="Huo Y.Y."/>
            <person name="Cheng H."/>
            <person name="Han X.F."/>
            <person name="Jiang X.W."/>
            <person name="Sun C."/>
            <person name="Zhang X.Q."/>
            <person name="Zhu X.F."/>
            <person name="Liu Y.F."/>
            <person name="Li P.F."/>
            <person name="Ni P.X."/>
            <person name="Wu M."/>
        </authorList>
    </citation>
    <scope>NUCLEOTIDE SEQUENCE [LARGE SCALE GENOMIC DNA]</scope>
    <source>
        <strain evidence="4">DSM 22347 / JCM 15775 / CGMCC 1.7692 / B2</strain>
    </source>
</reference>
<name>G4RBE9_PELHB</name>
<dbReference type="AlphaFoldDB" id="G4RBE9"/>
<organism evidence="3 4">
    <name type="scientific">Pelagibacterium halotolerans (strain DSM 22347 / JCM 15775 / CGMCC 1.7692 / B2)</name>
    <dbReference type="NCBI Taxonomy" id="1082931"/>
    <lineage>
        <taxon>Bacteria</taxon>
        <taxon>Pseudomonadati</taxon>
        <taxon>Pseudomonadota</taxon>
        <taxon>Alphaproteobacteria</taxon>
        <taxon>Hyphomicrobiales</taxon>
        <taxon>Devosiaceae</taxon>
        <taxon>Pelagibacterium</taxon>
    </lineage>
</organism>
<proteinExistence type="predicted"/>
<dbReference type="HOGENOM" id="CLU_1271299_0_0_5"/>
<dbReference type="InterPro" id="IPR008703">
    <property type="entry name" value="NqrA"/>
</dbReference>
<dbReference type="KEGG" id="phl:KKY_2617"/>
<gene>
    <name evidence="3" type="ordered locus">KKY_2617</name>
</gene>